<protein>
    <submittedName>
        <fullName evidence="1">Uncharacterized protein</fullName>
    </submittedName>
</protein>
<name>A0A1Q8VZT0_9ACTO</name>
<dbReference type="Proteomes" id="UP000186855">
    <property type="component" value="Unassembled WGS sequence"/>
</dbReference>
<dbReference type="AlphaFoldDB" id="A0A1Q8VZT0"/>
<evidence type="ECO:0000313" key="1">
    <source>
        <dbReference type="EMBL" id="OLO54129.1"/>
    </source>
</evidence>
<organism evidence="1 2">
    <name type="scientific">Actinomyces oris</name>
    <dbReference type="NCBI Taxonomy" id="544580"/>
    <lineage>
        <taxon>Bacteria</taxon>
        <taxon>Bacillati</taxon>
        <taxon>Actinomycetota</taxon>
        <taxon>Actinomycetes</taxon>
        <taxon>Actinomycetales</taxon>
        <taxon>Actinomycetaceae</taxon>
        <taxon>Actinomyces</taxon>
    </lineage>
</organism>
<evidence type="ECO:0000313" key="2">
    <source>
        <dbReference type="Proteomes" id="UP000186855"/>
    </source>
</evidence>
<comment type="caution">
    <text evidence="1">The sequence shown here is derived from an EMBL/GenBank/DDBJ whole genome shotgun (WGS) entry which is preliminary data.</text>
</comment>
<proteinExistence type="predicted"/>
<reference evidence="1 2" key="1">
    <citation type="submission" date="2016-12" db="EMBL/GenBank/DDBJ databases">
        <title>Genomic comparison of strains in the 'Actinomyces naeslundii' group.</title>
        <authorList>
            <person name="Mughal S.R."/>
            <person name="Do T."/>
            <person name="Gilbert S.C."/>
            <person name="Witherden E.A."/>
            <person name="Didelot X."/>
            <person name="Beighton D."/>
        </authorList>
    </citation>
    <scope>NUCLEOTIDE SEQUENCE [LARGE SCALE GENOMIC DNA]</scope>
    <source>
        <strain evidence="1 2">S24V</strain>
    </source>
</reference>
<gene>
    <name evidence="1" type="ORF">BKH30_04385</name>
</gene>
<accession>A0A1Q8VZT0</accession>
<dbReference type="EMBL" id="MSKI01000042">
    <property type="protein sequence ID" value="OLO54129.1"/>
    <property type="molecule type" value="Genomic_DNA"/>
</dbReference>
<sequence length="100" mass="11089">MGQRRQLKIDQKSVDDIKKTFYRAQDALESEKNTELSSVDGGDGTDYIVSMITKLTNDACTLALASKLGGDKLGIAQTKLTETDESVAQTFRNMEKEVRQ</sequence>